<dbReference type="OrthoDB" id="8068875at2759"/>
<dbReference type="Proteomes" id="UP000785679">
    <property type="component" value="Unassembled WGS sequence"/>
</dbReference>
<accession>A0A8J8T6Z4</accession>
<evidence type="ECO:0000256" key="4">
    <source>
        <dbReference type="ARBA" id="ARBA00022786"/>
    </source>
</evidence>
<dbReference type="InterPro" id="IPR000569">
    <property type="entry name" value="HECT_dom"/>
</dbReference>
<dbReference type="EMBL" id="RRYP01003210">
    <property type="protein sequence ID" value="TNV84020.1"/>
    <property type="molecule type" value="Genomic_DNA"/>
</dbReference>
<dbReference type="PANTHER" id="PTHR45700:SF2">
    <property type="entry name" value="UBIQUITIN-PROTEIN LIGASE E3C"/>
    <property type="match status" value="1"/>
</dbReference>
<name>A0A8J8T6Z4_HALGN</name>
<dbReference type="PROSITE" id="PS50237">
    <property type="entry name" value="HECT"/>
    <property type="match status" value="1"/>
</dbReference>
<organism evidence="7 8">
    <name type="scientific">Halteria grandinella</name>
    <dbReference type="NCBI Taxonomy" id="5974"/>
    <lineage>
        <taxon>Eukaryota</taxon>
        <taxon>Sar</taxon>
        <taxon>Alveolata</taxon>
        <taxon>Ciliophora</taxon>
        <taxon>Intramacronucleata</taxon>
        <taxon>Spirotrichea</taxon>
        <taxon>Stichotrichia</taxon>
        <taxon>Sporadotrichida</taxon>
        <taxon>Halteriidae</taxon>
        <taxon>Halteria</taxon>
    </lineage>
</organism>
<evidence type="ECO:0000313" key="7">
    <source>
        <dbReference type="EMBL" id="TNV84020.1"/>
    </source>
</evidence>
<dbReference type="InterPro" id="IPR044611">
    <property type="entry name" value="E3A/B/C-like"/>
</dbReference>
<dbReference type="InterPro" id="IPR035983">
    <property type="entry name" value="Hect_E3_ubiquitin_ligase"/>
</dbReference>
<sequence>MQQGVIPNTILQQIVEDRAIFEVFLFVLNRRLTVMDDLEFKKSFLKMDQIMLIADLLNRGVAFKLFSQQDEGLLAYFENTKVLENLKKCIQRLYERDKRLKLFPPNFWIVDKRTAERIDNLNMDSVIKSINQSLLVNAPQTIPFEVRAYFFRQVIQAEREQRQHMSMFGMMGQEGMEIRREFLLEDAFAKLYGKGGDGMKDRLRIQFVDTNYIIEEGVDGGGLTKEFITKVTEQIFDPHFAFFTETTDHKIYPNHLSAHSHPNYLSLFDFFGMVVGKAIYEGILLKPQFARFFLNKFTGTGRNQMDELQSLDPDIYGNLMKLKYFEGDVGEWGLTFAVSEDYLGKTMQIPFVPNGESEPVTSENRLQYIMHYADYMLNKKTKSQTSAFIQGLHSVISQQQLSYFFPDEIQLLITGSMGEDLDIGDLRRHAIYHGYKDRDPYIGEFWRIIEEDLSKEERELFLSFVTGCTRPPLLGFKYLSPQFCVHQVVLDAGQQRLPTASTCMNMLKLPHYGGDFGKLRESIKIAINSGAGFNLE</sequence>
<protein>
    <recommendedName>
        <fullName evidence="2">HECT-type E3 ubiquitin transferase</fullName>
        <ecNumber evidence="2">2.3.2.26</ecNumber>
    </recommendedName>
</protein>
<reference evidence="7" key="1">
    <citation type="submission" date="2019-06" db="EMBL/GenBank/DDBJ databases">
        <authorList>
            <person name="Zheng W."/>
        </authorList>
    </citation>
    <scope>NUCLEOTIDE SEQUENCE</scope>
    <source>
        <strain evidence="7">QDHG01</strain>
    </source>
</reference>
<feature type="active site" description="Glycyl thioester intermediate" evidence="5">
    <location>
        <position position="503"/>
    </location>
</feature>
<evidence type="ECO:0000256" key="2">
    <source>
        <dbReference type="ARBA" id="ARBA00012485"/>
    </source>
</evidence>
<dbReference type="SMART" id="SM00119">
    <property type="entry name" value="HECTc"/>
    <property type="match status" value="1"/>
</dbReference>
<dbReference type="Gene3D" id="3.30.2410.10">
    <property type="entry name" value="Hect, E3 ligase catalytic domain"/>
    <property type="match status" value="1"/>
</dbReference>
<comment type="caution">
    <text evidence="7">The sequence shown here is derived from an EMBL/GenBank/DDBJ whole genome shotgun (WGS) entry which is preliminary data.</text>
</comment>
<keyword evidence="4 5" id="KW-0833">Ubl conjugation pathway</keyword>
<gene>
    <name evidence="7" type="ORF">FGO68_gene14048</name>
</gene>
<dbReference type="EC" id="2.3.2.26" evidence="2"/>
<evidence type="ECO:0000256" key="5">
    <source>
        <dbReference type="PROSITE-ProRule" id="PRU00104"/>
    </source>
</evidence>
<dbReference type="CDD" id="cd00078">
    <property type="entry name" value="HECTc"/>
    <property type="match status" value="1"/>
</dbReference>
<dbReference type="GO" id="GO:0061630">
    <property type="term" value="F:ubiquitin protein ligase activity"/>
    <property type="evidence" value="ECO:0007669"/>
    <property type="project" value="UniProtKB-EC"/>
</dbReference>
<feature type="domain" description="HECT" evidence="6">
    <location>
        <begin position="195"/>
        <end position="536"/>
    </location>
</feature>
<dbReference type="GO" id="GO:0006511">
    <property type="term" value="P:ubiquitin-dependent protein catabolic process"/>
    <property type="evidence" value="ECO:0007669"/>
    <property type="project" value="TreeGrafter"/>
</dbReference>
<proteinExistence type="predicted"/>
<dbReference type="GO" id="GO:0000209">
    <property type="term" value="P:protein polyubiquitination"/>
    <property type="evidence" value="ECO:0007669"/>
    <property type="project" value="InterPro"/>
</dbReference>
<evidence type="ECO:0000256" key="3">
    <source>
        <dbReference type="ARBA" id="ARBA00022679"/>
    </source>
</evidence>
<evidence type="ECO:0000256" key="1">
    <source>
        <dbReference type="ARBA" id="ARBA00000885"/>
    </source>
</evidence>
<dbReference type="AlphaFoldDB" id="A0A8J8T6Z4"/>
<dbReference type="SUPFAM" id="SSF56204">
    <property type="entry name" value="Hect, E3 ligase catalytic domain"/>
    <property type="match status" value="1"/>
</dbReference>
<comment type="catalytic activity">
    <reaction evidence="1">
        <text>S-ubiquitinyl-[E2 ubiquitin-conjugating enzyme]-L-cysteine + [acceptor protein]-L-lysine = [E2 ubiquitin-conjugating enzyme]-L-cysteine + N(6)-ubiquitinyl-[acceptor protein]-L-lysine.</text>
        <dbReference type="EC" id="2.3.2.26"/>
    </reaction>
</comment>
<dbReference type="PANTHER" id="PTHR45700">
    <property type="entry name" value="UBIQUITIN-PROTEIN LIGASE E3C"/>
    <property type="match status" value="1"/>
</dbReference>
<evidence type="ECO:0000313" key="8">
    <source>
        <dbReference type="Proteomes" id="UP000785679"/>
    </source>
</evidence>
<evidence type="ECO:0000259" key="6">
    <source>
        <dbReference type="PROSITE" id="PS50237"/>
    </source>
</evidence>
<dbReference type="Pfam" id="PF00632">
    <property type="entry name" value="HECT"/>
    <property type="match status" value="1"/>
</dbReference>
<keyword evidence="3" id="KW-0808">Transferase</keyword>
<dbReference type="FunFam" id="3.30.2160.10:FF:000002">
    <property type="entry name" value="Putative Ubiquitin-protein ligase E3C"/>
    <property type="match status" value="1"/>
</dbReference>
<dbReference type="Gene3D" id="3.90.1750.10">
    <property type="entry name" value="Hect, E3 ligase catalytic domains"/>
    <property type="match status" value="1"/>
</dbReference>
<dbReference type="Gene3D" id="3.30.2160.10">
    <property type="entry name" value="Hect, E3 ligase catalytic domain"/>
    <property type="match status" value="1"/>
</dbReference>
<keyword evidence="8" id="KW-1185">Reference proteome</keyword>